<dbReference type="Proteomes" id="UP000180246">
    <property type="component" value="Unassembled WGS sequence"/>
</dbReference>
<dbReference type="InterPro" id="IPR001789">
    <property type="entry name" value="Sig_transdc_resp-reg_receiver"/>
</dbReference>
<comment type="caution">
    <text evidence="4">The sequence shown here is derived from an EMBL/GenBank/DDBJ whole genome shotgun (WGS) entry which is preliminary data.</text>
</comment>
<evidence type="ECO:0000256" key="2">
    <source>
        <dbReference type="PROSITE-ProRule" id="PRU00169"/>
    </source>
</evidence>
<dbReference type="SUPFAM" id="SSF52172">
    <property type="entry name" value="CheY-like"/>
    <property type="match status" value="1"/>
</dbReference>
<sequence length="121" mass="12789">MSRTILVVDDQDELRLLISLTLQSLGRIVEAANAEQALARLADEGPDLVVLDIWLGPGASGLDVCAELRRDPRHAATKVILLSACGQQSDIAAGMAAGADLYVVKPFSPLELLDAVRSLLG</sequence>
<reference evidence="4 5" key="1">
    <citation type="submission" date="2014-10" db="EMBL/GenBank/DDBJ databases">
        <authorList>
            <person name="Seo M.-J."/>
            <person name="Seok Y.J."/>
            <person name="Cha I.-T."/>
        </authorList>
    </citation>
    <scope>NUCLEOTIDE SEQUENCE [LARGE SCALE GENOMIC DNA]</scope>
    <source>
        <strain evidence="4 5">NEU</strain>
    </source>
</reference>
<evidence type="ECO:0000313" key="4">
    <source>
        <dbReference type="EMBL" id="OIJ42152.1"/>
    </source>
</evidence>
<feature type="modified residue" description="4-aspartylphosphate" evidence="2">
    <location>
        <position position="52"/>
    </location>
</feature>
<feature type="domain" description="Response regulatory" evidence="3">
    <location>
        <begin position="4"/>
        <end position="120"/>
    </location>
</feature>
<gene>
    <name evidence="4" type="ORF">LO55_491</name>
</gene>
<proteinExistence type="predicted"/>
<dbReference type="PANTHER" id="PTHR44591">
    <property type="entry name" value="STRESS RESPONSE REGULATOR PROTEIN 1"/>
    <property type="match status" value="1"/>
</dbReference>
<dbReference type="EMBL" id="JRYB01000001">
    <property type="protein sequence ID" value="OIJ42152.1"/>
    <property type="molecule type" value="Genomic_DNA"/>
</dbReference>
<dbReference type="AlphaFoldDB" id="A0A1S2NCN7"/>
<dbReference type="InterPro" id="IPR050595">
    <property type="entry name" value="Bact_response_regulator"/>
</dbReference>
<organism evidence="4 5">
    <name type="scientific">Massilia timonae</name>
    <dbReference type="NCBI Taxonomy" id="47229"/>
    <lineage>
        <taxon>Bacteria</taxon>
        <taxon>Pseudomonadati</taxon>
        <taxon>Pseudomonadota</taxon>
        <taxon>Betaproteobacteria</taxon>
        <taxon>Burkholderiales</taxon>
        <taxon>Oxalobacteraceae</taxon>
        <taxon>Telluria group</taxon>
        <taxon>Massilia</taxon>
    </lineage>
</organism>
<dbReference type="SMART" id="SM00448">
    <property type="entry name" value="REC"/>
    <property type="match status" value="1"/>
</dbReference>
<dbReference type="GO" id="GO:0000160">
    <property type="term" value="P:phosphorelay signal transduction system"/>
    <property type="evidence" value="ECO:0007669"/>
    <property type="project" value="InterPro"/>
</dbReference>
<dbReference type="Pfam" id="PF00072">
    <property type="entry name" value="Response_reg"/>
    <property type="match status" value="1"/>
</dbReference>
<name>A0A1S2NCN7_9BURK</name>
<accession>A0A1S2NCN7</accession>
<evidence type="ECO:0000313" key="5">
    <source>
        <dbReference type="Proteomes" id="UP000180246"/>
    </source>
</evidence>
<dbReference type="InterPro" id="IPR011006">
    <property type="entry name" value="CheY-like_superfamily"/>
</dbReference>
<keyword evidence="1 2" id="KW-0597">Phosphoprotein</keyword>
<dbReference type="PROSITE" id="PS50110">
    <property type="entry name" value="RESPONSE_REGULATORY"/>
    <property type="match status" value="1"/>
</dbReference>
<dbReference type="Gene3D" id="3.40.50.2300">
    <property type="match status" value="1"/>
</dbReference>
<evidence type="ECO:0000259" key="3">
    <source>
        <dbReference type="PROSITE" id="PS50110"/>
    </source>
</evidence>
<protein>
    <submittedName>
        <fullName evidence="4">Response regulator</fullName>
    </submittedName>
</protein>
<dbReference type="PANTHER" id="PTHR44591:SF3">
    <property type="entry name" value="RESPONSE REGULATORY DOMAIN-CONTAINING PROTEIN"/>
    <property type="match status" value="1"/>
</dbReference>
<evidence type="ECO:0000256" key="1">
    <source>
        <dbReference type="ARBA" id="ARBA00022553"/>
    </source>
</evidence>
<dbReference type="RefSeq" id="WP_071360302.1">
    <property type="nucleotide sequence ID" value="NZ_JRYB01000001.1"/>
</dbReference>